<dbReference type="SUPFAM" id="SSF161098">
    <property type="entry name" value="MetI-like"/>
    <property type="match status" value="1"/>
</dbReference>
<feature type="transmembrane region" description="Helical" evidence="7">
    <location>
        <begin position="263"/>
        <end position="285"/>
    </location>
</feature>
<dbReference type="EMBL" id="LILC01000023">
    <property type="protein sequence ID" value="KOO42880.1"/>
    <property type="molecule type" value="Genomic_DNA"/>
</dbReference>
<keyword evidence="4 7" id="KW-0812">Transmembrane</keyword>
<dbReference type="AlphaFoldDB" id="A0A0M0KVM8"/>
<evidence type="ECO:0000256" key="7">
    <source>
        <dbReference type="RuleBase" id="RU363032"/>
    </source>
</evidence>
<evidence type="ECO:0000256" key="3">
    <source>
        <dbReference type="ARBA" id="ARBA00022475"/>
    </source>
</evidence>
<dbReference type="RefSeq" id="WP_053402680.1">
    <property type="nucleotide sequence ID" value="NZ_LILC01000023.1"/>
</dbReference>
<dbReference type="PANTHER" id="PTHR30193">
    <property type="entry name" value="ABC TRANSPORTER PERMEASE PROTEIN"/>
    <property type="match status" value="1"/>
</dbReference>
<name>A0A0M0KVM8_9BACI</name>
<dbReference type="PANTHER" id="PTHR30193:SF41">
    <property type="entry name" value="DIACETYLCHITOBIOSE UPTAKE SYSTEM PERMEASE PROTEIN NGCF"/>
    <property type="match status" value="1"/>
</dbReference>
<dbReference type="InterPro" id="IPR051393">
    <property type="entry name" value="ABC_transporter_permease"/>
</dbReference>
<evidence type="ECO:0000313" key="9">
    <source>
        <dbReference type="EMBL" id="KOO42880.1"/>
    </source>
</evidence>
<dbReference type="Pfam" id="PF00528">
    <property type="entry name" value="BPD_transp_1"/>
    <property type="match status" value="1"/>
</dbReference>
<evidence type="ECO:0000313" key="10">
    <source>
        <dbReference type="Proteomes" id="UP000037558"/>
    </source>
</evidence>
<dbReference type="InterPro" id="IPR000515">
    <property type="entry name" value="MetI-like"/>
</dbReference>
<feature type="transmembrane region" description="Helical" evidence="7">
    <location>
        <begin position="205"/>
        <end position="225"/>
    </location>
</feature>
<evidence type="ECO:0000256" key="5">
    <source>
        <dbReference type="ARBA" id="ARBA00022989"/>
    </source>
</evidence>
<organism evidence="9 10">
    <name type="scientific">Priestia koreensis</name>
    <dbReference type="NCBI Taxonomy" id="284581"/>
    <lineage>
        <taxon>Bacteria</taxon>
        <taxon>Bacillati</taxon>
        <taxon>Bacillota</taxon>
        <taxon>Bacilli</taxon>
        <taxon>Bacillales</taxon>
        <taxon>Bacillaceae</taxon>
        <taxon>Priestia</taxon>
    </lineage>
</organism>
<dbReference type="GO" id="GO:0005886">
    <property type="term" value="C:plasma membrane"/>
    <property type="evidence" value="ECO:0007669"/>
    <property type="project" value="UniProtKB-SubCell"/>
</dbReference>
<feature type="domain" description="ABC transmembrane type-1" evidence="8">
    <location>
        <begin position="67"/>
        <end position="284"/>
    </location>
</feature>
<comment type="caution">
    <text evidence="9">The sequence shown here is derived from an EMBL/GenBank/DDBJ whole genome shotgun (WGS) entry which is preliminary data.</text>
</comment>
<dbReference type="InterPro" id="IPR035906">
    <property type="entry name" value="MetI-like_sf"/>
</dbReference>
<dbReference type="STRING" id="284581.AMD01_17215"/>
<evidence type="ECO:0000256" key="6">
    <source>
        <dbReference type="ARBA" id="ARBA00023136"/>
    </source>
</evidence>
<feature type="transmembrane region" description="Helical" evidence="7">
    <location>
        <begin position="108"/>
        <end position="128"/>
    </location>
</feature>
<gene>
    <name evidence="9" type="ORF">AMD01_17215</name>
</gene>
<proteinExistence type="inferred from homology"/>
<feature type="transmembrane region" description="Helical" evidence="7">
    <location>
        <begin position="167"/>
        <end position="185"/>
    </location>
</feature>
<evidence type="ECO:0000256" key="2">
    <source>
        <dbReference type="ARBA" id="ARBA00022448"/>
    </source>
</evidence>
<comment type="similarity">
    <text evidence="7">Belongs to the binding-protein-dependent transport system permease family.</text>
</comment>
<accession>A0A0M0KVM8</accession>
<dbReference type="Proteomes" id="UP000037558">
    <property type="component" value="Unassembled WGS sequence"/>
</dbReference>
<keyword evidence="6 7" id="KW-0472">Membrane</keyword>
<evidence type="ECO:0000256" key="1">
    <source>
        <dbReference type="ARBA" id="ARBA00004651"/>
    </source>
</evidence>
<dbReference type="PROSITE" id="PS50928">
    <property type="entry name" value="ABC_TM1"/>
    <property type="match status" value="1"/>
</dbReference>
<sequence length="293" mass="33049">MARKRERMMVIVFLIPALVLYGLFVLYPVLNAFVTSLYNWRGIGEKTFIGLQNYQKMMHDENFINAIWNTGKYVLLQLPLMLVIAVVLAMLMAYSIKRTKWVAFYRSILFFPYILPSVAIAMLWSAAFNPISGLLNLLLEAIGLDALKAEWLGQARTAFGSIVWVNIWHTVGFYTILLFVGVLNISQEVIEAAEVDGANRFQTSVFVILPMLKDVLMVAVIFILINTLKIFEMPQLLTAGGPNRSTEPLSLYMFQQAFSNYNFGYASALGVVFFTLILGATVLLMRLSKGERA</sequence>
<comment type="subcellular location">
    <subcellularLocation>
        <location evidence="1 7">Cell membrane</location>
        <topology evidence="1 7">Multi-pass membrane protein</topology>
    </subcellularLocation>
</comment>
<dbReference type="Gene3D" id="1.10.3720.10">
    <property type="entry name" value="MetI-like"/>
    <property type="match status" value="1"/>
</dbReference>
<evidence type="ECO:0000259" key="8">
    <source>
        <dbReference type="PROSITE" id="PS50928"/>
    </source>
</evidence>
<dbReference type="PATRIC" id="fig|284581.3.peg.2950"/>
<dbReference type="GO" id="GO:0055085">
    <property type="term" value="P:transmembrane transport"/>
    <property type="evidence" value="ECO:0007669"/>
    <property type="project" value="InterPro"/>
</dbReference>
<protein>
    <recommendedName>
        <fullName evidence="8">ABC transmembrane type-1 domain-containing protein</fullName>
    </recommendedName>
</protein>
<feature type="transmembrane region" description="Helical" evidence="7">
    <location>
        <begin position="9"/>
        <end position="30"/>
    </location>
</feature>
<keyword evidence="2 7" id="KW-0813">Transport</keyword>
<reference evidence="10" key="1">
    <citation type="submission" date="2015-08" db="EMBL/GenBank/DDBJ databases">
        <title>Fjat-14210 dsm16467.</title>
        <authorList>
            <person name="Liu B."/>
            <person name="Wang J."/>
            <person name="Zhu Y."/>
            <person name="Liu G."/>
            <person name="Chen Q."/>
            <person name="Chen Z."/>
            <person name="Lan J."/>
            <person name="Che J."/>
            <person name="Ge C."/>
            <person name="Shi H."/>
            <person name="Pan Z."/>
            <person name="Liu X."/>
        </authorList>
    </citation>
    <scope>NUCLEOTIDE SEQUENCE [LARGE SCALE GENOMIC DNA]</scope>
    <source>
        <strain evidence="10">DSM 16467</strain>
    </source>
</reference>
<keyword evidence="3" id="KW-1003">Cell membrane</keyword>
<evidence type="ECO:0000256" key="4">
    <source>
        <dbReference type="ARBA" id="ARBA00022692"/>
    </source>
</evidence>
<keyword evidence="10" id="KW-1185">Reference proteome</keyword>
<keyword evidence="5 7" id="KW-1133">Transmembrane helix</keyword>
<feature type="transmembrane region" description="Helical" evidence="7">
    <location>
        <begin position="73"/>
        <end position="96"/>
    </location>
</feature>
<dbReference type="CDD" id="cd06261">
    <property type="entry name" value="TM_PBP2"/>
    <property type="match status" value="1"/>
</dbReference>